<keyword evidence="2 3" id="KW-0238">DNA-binding</keyword>
<feature type="compositionally biased region" description="Low complexity" evidence="4">
    <location>
        <begin position="40"/>
        <end position="52"/>
    </location>
</feature>
<proteinExistence type="inferred from homology"/>
<evidence type="ECO:0000313" key="6">
    <source>
        <dbReference type="EMBL" id="GAU88462.1"/>
    </source>
</evidence>
<feature type="compositionally biased region" description="Polar residues" evidence="4">
    <location>
        <begin position="53"/>
        <end position="62"/>
    </location>
</feature>
<dbReference type="PRINTS" id="PR00454">
    <property type="entry name" value="ETSDOMAIN"/>
</dbReference>
<organism evidence="6 7">
    <name type="scientific">Ramazzottius varieornatus</name>
    <name type="common">Water bear</name>
    <name type="synonym">Tardigrade</name>
    <dbReference type="NCBI Taxonomy" id="947166"/>
    <lineage>
        <taxon>Eukaryota</taxon>
        <taxon>Metazoa</taxon>
        <taxon>Ecdysozoa</taxon>
        <taxon>Tardigrada</taxon>
        <taxon>Eutardigrada</taxon>
        <taxon>Parachela</taxon>
        <taxon>Hypsibioidea</taxon>
        <taxon>Ramazzottiidae</taxon>
        <taxon>Ramazzottius</taxon>
    </lineage>
</organism>
<feature type="compositionally biased region" description="Basic residues" evidence="4">
    <location>
        <begin position="248"/>
        <end position="259"/>
    </location>
</feature>
<evidence type="ECO:0000256" key="3">
    <source>
        <dbReference type="RuleBase" id="RU004019"/>
    </source>
</evidence>
<dbReference type="InterPro" id="IPR036390">
    <property type="entry name" value="WH_DNA-bd_sf"/>
</dbReference>
<dbReference type="SUPFAM" id="SSF46785">
    <property type="entry name" value="Winged helix' DNA-binding domain"/>
    <property type="match status" value="1"/>
</dbReference>
<dbReference type="InterPro" id="IPR046328">
    <property type="entry name" value="ETS_fam"/>
</dbReference>
<comment type="similarity">
    <text evidence="1 3">Belongs to the ETS family.</text>
</comment>
<dbReference type="SMART" id="SM00413">
    <property type="entry name" value="ETS"/>
    <property type="match status" value="1"/>
</dbReference>
<dbReference type="PANTHER" id="PTHR11849">
    <property type="entry name" value="ETS"/>
    <property type="match status" value="1"/>
</dbReference>
<dbReference type="OrthoDB" id="10067219at2759"/>
<keyword evidence="7" id="KW-1185">Reference proteome</keyword>
<comment type="caution">
    <text evidence="6">The sequence shown here is derived from an EMBL/GenBank/DDBJ whole genome shotgun (WGS) entry which is preliminary data.</text>
</comment>
<dbReference type="GO" id="GO:0030154">
    <property type="term" value="P:cell differentiation"/>
    <property type="evidence" value="ECO:0007669"/>
    <property type="project" value="TreeGrafter"/>
</dbReference>
<keyword evidence="3" id="KW-0539">Nucleus</keyword>
<dbReference type="GO" id="GO:0000981">
    <property type="term" value="F:DNA-binding transcription factor activity, RNA polymerase II-specific"/>
    <property type="evidence" value="ECO:0007669"/>
    <property type="project" value="TreeGrafter"/>
</dbReference>
<dbReference type="PROSITE" id="PS00345">
    <property type="entry name" value="ETS_DOMAIN_1"/>
    <property type="match status" value="1"/>
</dbReference>
<dbReference type="InterPro" id="IPR000418">
    <property type="entry name" value="Ets_dom"/>
</dbReference>
<feature type="region of interest" description="Disordered" evidence="4">
    <location>
        <begin position="1"/>
        <end position="128"/>
    </location>
</feature>
<dbReference type="STRING" id="947166.A0A1D1ULD9"/>
<accession>A0A1D1ULD9</accession>
<dbReference type="AlphaFoldDB" id="A0A1D1ULD9"/>
<comment type="subcellular location">
    <subcellularLocation>
        <location evidence="3">Nucleus</location>
    </subcellularLocation>
</comment>
<feature type="region of interest" description="Disordered" evidence="4">
    <location>
        <begin position="223"/>
        <end position="301"/>
    </location>
</feature>
<protein>
    <recommendedName>
        <fullName evidence="5">ETS domain-containing protein</fullName>
    </recommendedName>
</protein>
<feature type="domain" description="ETS" evidence="5">
    <location>
        <begin position="315"/>
        <end position="395"/>
    </location>
</feature>
<dbReference type="InterPro" id="IPR036388">
    <property type="entry name" value="WH-like_DNA-bd_sf"/>
</dbReference>
<dbReference type="InterPro" id="IPR024668">
    <property type="entry name" value="GABP_asu_N"/>
</dbReference>
<dbReference type="PANTHER" id="PTHR11849:SF195">
    <property type="entry name" value="GA-BINDING PROTEIN ALPHA CHAIN"/>
    <property type="match status" value="1"/>
</dbReference>
<evidence type="ECO:0000256" key="1">
    <source>
        <dbReference type="ARBA" id="ARBA00005562"/>
    </source>
</evidence>
<dbReference type="Pfam" id="PF11620">
    <property type="entry name" value="GABP-alpha"/>
    <property type="match status" value="1"/>
</dbReference>
<reference evidence="6 7" key="1">
    <citation type="journal article" date="2016" name="Nat. Commun.">
        <title>Extremotolerant tardigrade genome and improved radiotolerance of human cultured cells by tardigrade-unique protein.</title>
        <authorList>
            <person name="Hashimoto T."/>
            <person name="Horikawa D.D."/>
            <person name="Saito Y."/>
            <person name="Kuwahara H."/>
            <person name="Kozuka-Hata H."/>
            <person name="Shin-I T."/>
            <person name="Minakuchi Y."/>
            <person name="Ohishi K."/>
            <person name="Motoyama A."/>
            <person name="Aizu T."/>
            <person name="Enomoto A."/>
            <person name="Kondo K."/>
            <person name="Tanaka S."/>
            <person name="Hara Y."/>
            <person name="Koshikawa S."/>
            <person name="Sagara H."/>
            <person name="Miura T."/>
            <person name="Yokobori S."/>
            <person name="Miyagawa K."/>
            <person name="Suzuki Y."/>
            <person name="Kubo T."/>
            <person name="Oyama M."/>
            <person name="Kohara Y."/>
            <person name="Fujiyama A."/>
            <person name="Arakawa K."/>
            <person name="Katayama T."/>
            <person name="Toyoda A."/>
            <person name="Kunieda T."/>
        </authorList>
    </citation>
    <scope>NUCLEOTIDE SEQUENCE [LARGE SCALE GENOMIC DNA]</scope>
    <source>
        <strain evidence="6 7">YOKOZUNA-1</strain>
    </source>
</reference>
<feature type="compositionally biased region" description="Polar residues" evidence="4">
    <location>
        <begin position="103"/>
        <end position="127"/>
    </location>
</feature>
<dbReference type="GO" id="GO:0005634">
    <property type="term" value="C:nucleus"/>
    <property type="evidence" value="ECO:0007669"/>
    <property type="project" value="UniProtKB-SubCell"/>
</dbReference>
<dbReference type="Gene3D" id="1.10.10.10">
    <property type="entry name" value="Winged helix-like DNA-binding domain superfamily/Winged helix DNA-binding domain"/>
    <property type="match status" value="1"/>
</dbReference>
<dbReference type="EMBL" id="BDGG01000001">
    <property type="protein sequence ID" value="GAU88462.1"/>
    <property type="molecule type" value="Genomic_DNA"/>
</dbReference>
<dbReference type="PROSITE" id="PS50061">
    <property type="entry name" value="ETS_DOMAIN_3"/>
    <property type="match status" value="1"/>
</dbReference>
<dbReference type="Pfam" id="PF00178">
    <property type="entry name" value="Ets"/>
    <property type="match status" value="1"/>
</dbReference>
<feature type="compositionally biased region" description="Low complexity" evidence="4">
    <location>
        <begin position="413"/>
        <end position="428"/>
    </location>
</feature>
<dbReference type="PROSITE" id="PS00346">
    <property type="entry name" value="ETS_DOMAIN_2"/>
    <property type="match status" value="1"/>
</dbReference>
<dbReference type="Proteomes" id="UP000186922">
    <property type="component" value="Unassembled WGS sequence"/>
</dbReference>
<evidence type="ECO:0000256" key="4">
    <source>
        <dbReference type="SAM" id="MobiDB-lite"/>
    </source>
</evidence>
<gene>
    <name evidence="6" type="primary">RvY_01157-1</name>
    <name evidence="6" type="synonym">RvY_01157.1</name>
    <name evidence="6" type="ORF">RvY_01157</name>
</gene>
<evidence type="ECO:0000256" key="2">
    <source>
        <dbReference type="ARBA" id="ARBA00023125"/>
    </source>
</evidence>
<dbReference type="GO" id="GO:0043565">
    <property type="term" value="F:sequence-specific DNA binding"/>
    <property type="evidence" value="ECO:0007669"/>
    <property type="project" value="InterPro"/>
</dbReference>
<sequence>MSPAVKTDLAETEQEPNGDSGKKKQNGSSKKRPVEEAEGSPRSSASSSSSLSDPQAETSSEPELNKRRKSAQPHKAVVDGQNETPDEKPDIPELRATLPPLQPRTNASPPSTANKGLTSMAASNGSGSEEAYHHHFDLEVNLDEPVSNLVKVIQRSLNFDLAQATILLCGLQKLTRDMCLKDCTKDGSSGMAKVKLVATNNPKDKPVINIVDVLQPLAEKSLAIKRERTPSPDTPSAPVSPTIELQKSKIRSRSTKKRGISYPRPTAKGITKPQESPDGTEWDTPQAVPAANENTPATLRPRTKKLFAKETPGSIQLWQFLLDLLVSGEEHESIQWFGEPGEFRLLNPERVAVLWGQRKKKASMNYEKMSRALRYYYDGDILGKVPGKHFTYKFVCDLKEATGYSAEDLAGARGSSGSASCPSSPATSVGHESLAESDGSLDLSVRSTGKKSRKVASLAGALDLRHMQERLSSA</sequence>
<name>A0A1D1ULD9_RAMVA</name>
<dbReference type="Gene3D" id="3.10.20.90">
    <property type="entry name" value="Phosphatidylinositol 3-kinase Catalytic Subunit, Chain A, domain 1"/>
    <property type="match status" value="1"/>
</dbReference>
<feature type="region of interest" description="Disordered" evidence="4">
    <location>
        <begin position="413"/>
        <end position="455"/>
    </location>
</feature>
<evidence type="ECO:0000259" key="5">
    <source>
        <dbReference type="PROSITE" id="PS50061"/>
    </source>
</evidence>
<evidence type="ECO:0000313" key="7">
    <source>
        <dbReference type="Proteomes" id="UP000186922"/>
    </source>
</evidence>